<evidence type="ECO:0000313" key="2">
    <source>
        <dbReference type="EMBL" id="QFR59834.1"/>
    </source>
</evidence>
<evidence type="ECO:0000313" key="3">
    <source>
        <dbReference type="Proteomes" id="UP000325783"/>
    </source>
</evidence>
<accession>A0A5P8PRA4</accession>
<proteinExistence type="predicted"/>
<name>A0A5P8PRA4_9CAUD</name>
<dbReference type="InterPro" id="IPR027785">
    <property type="entry name" value="UvrD-like_helicase_C"/>
</dbReference>
<dbReference type="InterPro" id="IPR027417">
    <property type="entry name" value="P-loop_NTPase"/>
</dbReference>
<reference evidence="2 3" key="1">
    <citation type="submission" date="2019-10" db="EMBL/GenBank/DDBJ databases">
        <authorList>
            <person name="Lin L.C."/>
        </authorList>
    </citation>
    <scope>NUCLEOTIDE SEQUENCE [LARGE SCALE GENOMIC DNA]</scope>
</reference>
<sequence>MSPLTPEQQGVHDKIRNFAIKKNPEDIIIDGPGGVGKGHLLKYIHFGWSTFIDACRIFDNNFYISSLLTGTTNEACKVLGVQGTIYSHSRLRPCFRTNKMQPRGAPKLNSQLVFVDESSFVNQDQHEMIKAQLPNSRICWVMDSAQLAPVNEEFPYLTTLGLKTYPMTTIMRSQGKLQDFNTYLRKCVLDGVNPMVQEWHNGDSIICVDGKGFQKHLEQHYTTDWSPSTARILSFHRERTRAYNEYIHTQVYKHTELYPRGTILRQSGYSQAMRDGALLTVNSSSITKDSFGECYVFNKSQFMPVNPKEYIRNFKAEYGSKPEGLVNLQHTYANTIHVAQGSTIETVFLDLIDVEDAYRIQREMYRRLVYSGASRASKRLIIRVSQ</sequence>
<organism evidence="2 3">
    <name type="scientific">Vibrio phage phi50-12</name>
    <dbReference type="NCBI Taxonomy" id="2654972"/>
    <lineage>
        <taxon>Viruses</taxon>
        <taxon>Duplodnaviria</taxon>
        <taxon>Heunggongvirae</taxon>
        <taxon>Uroviricota</taxon>
        <taxon>Caudoviricetes</taxon>
        <taxon>Schitoviridae</taxon>
        <taxon>Penintadodekavirus</taxon>
        <taxon>Penintadodekavirus 5012</taxon>
    </lineage>
</organism>
<keyword evidence="3" id="KW-1185">Reference proteome</keyword>
<dbReference type="Gene3D" id="3.40.50.300">
    <property type="entry name" value="P-loop containing nucleotide triphosphate hydrolases"/>
    <property type="match status" value="2"/>
</dbReference>
<dbReference type="Pfam" id="PF13538">
    <property type="entry name" value="UvrD_C_2"/>
    <property type="match status" value="1"/>
</dbReference>
<dbReference type="SUPFAM" id="SSF52540">
    <property type="entry name" value="P-loop containing nucleoside triphosphate hydrolases"/>
    <property type="match status" value="2"/>
</dbReference>
<protein>
    <recommendedName>
        <fullName evidence="1">UvrD-like helicase C-terminal domain-containing protein</fullName>
    </recommendedName>
</protein>
<feature type="domain" description="UvrD-like helicase C-terminal" evidence="1">
    <location>
        <begin position="330"/>
        <end position="382"/>
    </location>
</feature>
<evidence type="ECO:0000259" key="1">
    <source>
        <dbReference type="Pfam" id="PF13538"/>
    </source>
</evidence>
<dbReference type="EMBL" id="MN584918">
    <property type="protein sequence ID" value="QFR59834.1"/>
    <property type="molecule type" value="Genomic_DNA"/>
</dbReference>
<dbReference type="CDD" id="cd18809">
    <property type="entry name" value="SF1_C_RecD"/>
    <property type="match status" value="1"/>
</dbReference>
<gene>
    <name evidence="2" type="ORF">VOWphi5012_050</name>
</gene>
<dbReference type="Proteomes" id="UP000325783">
    <property type="component" value="Segment"/>
</dbReference>